<dbReference type="EMBL" id="DSAY01000054">
    <property type="protein sequence ID" value="HDP14709.1"/>
    <property type="molecule type" value="Genomic_DNA"/>
</dbReference>
<reference evidence="1" key="1">
    <citation type="journal article" date="2020" name="mSystems">
        <title>Genome- and Community-Level Interaction Insights into Carbon Utilization and Element Cycling Functions of Hydrothermarchaeota in Hydrothermal Sediment.</title>
        <authorList>
            <person name="Zhou Z."/>
            <person name="Liu Y."/>
            <person name="Xu W."/>
            <person name="Pan J."/>
            <person name="Luo Z.H."/>
            <person name="Li M."/>
        </authorList>
    </citation>
    <scope>NUCLEOTIDE SEQUENCE [LARGE SCALE GENOMIC DNA]</scope>
    <source>
        <strain evidence="1">SpSt-116</strain>
    </source>
</reference>
<organism evidence="1">
    <name type="scientific">Thermofilum adornatum</name>
    <dbReference type="NCBI Taxonomy" id="1365176"/>
    <lineage>
        <taxon>Archaea</taxon>
        <taxon>Thermoproteota</taxon>
        <taxon>Thermoprotei</taxon>
        <taxon>Thermofilales</taxon>
        <taxon>Thermofilaceae</taxon>
        <taxon>Thermofilum</taxon>
    </lineage>
</organism>
<sequence>MSGPSNLFVNAYMYAVNKAAYKVMGKGGITISRLATDDLIEFLREKGVLSDRPSVEEIKRLFTEDLAIADQLEIEEKECDLSITLRGLKISDFLKKVKEEGFEPVACPLSGVILRVCEMHAGCRLVLRGFEVVDPYTVTLRCGKIKQ</sequence>
<accession>A0A7C1GIT9</accession>
<dbReference type="AlphaFoldDB" id="A0A7C1GIT9"/>
<gene>
    <name evidence="1" type="ORF">ENN26_02890</name>
</gene>
<proteinExistence type="predicted"/>
<protein>
    <submittedName>
        <fullName evidence="1">Uncharacterized protein</fullName>
    </submittedName>
</protein>
<evidence type="ECO:0000313" key="1">
    <source>
        <dbReference type="EMBL" id="HDP14709.1"/>
    </source>
</evidence>
<name>A0A7C1GIT9_9CREN</name>
<comment type="caution">
    <text evidence="1">The sequence shown here is derived from an EMBL/GenBank/DDBJ whole genome shotgun (WGS) entry which is preliminary data.</text>
</comment>